<dbReference type="Gene3D" id="3.30.1330.120">
    <property type="entry name" value="2-methylcitrate dehydratase PrpD"/>
    <property type="match status" value="1"/>
</dbReference>
<sequence>MQNKVSLTAMLSQLIVSAQPGTAVQDKARQGLQDFFAVSWPVLTKQVPDSGLPILKAVYPERSPSSLALLLGYAGHALDYDDFHADFRGHPGVVILPALLAWAGEMPELSLPHFFDAYATGVEVAGRLGLAVTQKHYTLGYHNTASLGTLAAAAALARFSGATEEQTAIALGMAATQASGLRAQFGSAVKPLHAGLAAENAVRAVQLALAGFDGKTEGVLEAFLQIGSGGEASPEKLLRDWGQPWRIISPGLEFKPFATCAGTHSAAEAARDIRLRWLESGRSVAQLLDSLEHITVAFPPGGDIAASVRVPGNGIEARFSLEYAIAGMLIYNDLRMADFAEGDVNAEIMSLAEKVTRTPDESVPPDAINPALRFHEVTLYLDNGERLSQRRTRQQSLATPVNVLAKLDAACTPDKAGLFARVARLEDEADLRQLILALKDAL</sequence>
<feature type="domain" description="MmgE/PrpD N-terminal" evidence="2">
    <location>
        <begin position="63"/>
        <end position="221"/>
    </location>
</feature>
<dbReference type="Gene3D" id="1.10.4100.10">
    <property type="entry name" value="2-methylcitrate dehydratase PrpD"/>
    <property type="match status" value="1"/>
</dbReference>
<dbReference type="Pfam" id="PF19305">
    <property type="entry name" value="MmgE_PrpD_C"/>
    <property type="match status" value="1"/>
</dbReference>
<evidence type="ECO:0000259" key="3">
    <source>
        <dbReference type="Pfam" id="PF19305"/>
    </source>
</evidence>
<evidence type="ECO:0000313" key="4">
    <source>
        <dbReference type="EMBL" id="VEB95461.1"/>
    </source>
</evidence>
<dbReference type="EMBL" id="LR134201">
    <property type="protein sequence ID" value="VEB95461.1"/>
    <property type="molecule type" value="Genomic_DNA"/>
</dbReference>
<dbReference type="InterPro" id="IPR036148">
    <property type="entry name" value="MmgE/PrpD_sf"/>
</dbReference>
<keyword evidence="5" id="KW-1185">Reference proteome</keyword>
<feature type="domain" description="MmgE/PrpD C-terminal" evidence="3">
    <location>
        <begin position="257"/>
        <end position="390"/>
    </location>
</feature>
<dbReference type="InterPro" id="IPR042188">
    <property type="entry name" value="MmgE/PrpD_sf_2"/>
</dbReference>
<proteinExistence type="inferred from homology"/>
<dbReference type="PANTHER" id="PTHR16943">
    <property type="entry name" value="2-METHYLCITRATE DEHYDRATASE-RELATED"/>
    <property type="match status" value="1"/>
</dbReference>
<dbReference type="PANTHER" id="PTHR16943:SF8">
    <property type="entry name" value="2-METHYLCITRATE DEHYDRATASE"/>
    <property type="match status" value="1"/>
</dbReference>
<comment type="similarity">
    <text evidence="1">Belongs to the PrpD family.</text>
</comment>
<dbReference type="InterPro" id="IPR045336">
    <property type="entry name" value="MmgE_PrpD_N"/>
</dbReference>
<accession>A0A447UXU8</accession>
<gene>
    <name evidence="4" type="ORF">NCTC11466_00571</name>
</gene>
<dbReference type="InterPro" id="IPR005656">
    <property type="entry name" value="MmgE_PrpD"/>
</dbReference>
<dbReference type="InterPro" id="IPR042183">
    <property type="entry name" value="MmgE/PrpD_sf_1"/>
</dbReference>
<dbReference type="Proteomes" id="UP000274122">
    <property type="component" value="Chromosome"/>
</dbReference>
<evidence type="ECO:0000259" key="2">
    <source>
        <dbReference type="Pfam" id="PF03972"/>
    </source>
</evidence>
<dbReference type="KEGG" id="clap:NCTC11466_00571"/>
<dbReference type="InterPro" id="IPR045337">
    <property type="entry name" value="MmgE_PrpD_C"/>
</dbReference>
<evidence type="ECO:0000313" key="5">
    <source>
        <dbReference type="Proteomes" id="UP000274122"/>
    </source>
</evidence>
<protein>
    <submittedName>
        <fullName evidence="4">MmgE/PrpD family</fullName>
    </submittedName>
</protein>
<dbReference type="Pfam" id="PF03972">
    <property type="entry name" value="MmgE_PrpD_N"/>
    <property type="match status" value="1"/>
</dbReference>
<reference evidence="4 5" key="1">
    <citation type="submission" date="2018-12" db="EMBL/GenBank/DDBJ databases">
        <authorList>
            <consortium name="Pathogen Informatics"/>
        </authorList>
    </citation>
    <scope>NUCLEOTIDE SEQUENCE [LARGE SCALE GENOMIC DNA]</scope>
    <source>
        <strain evidence="4 5">NCTC11466</strain>
    </source>
</reference>
<name>A0A447UXU8_9ENTR</name>
<dbReference type="GO" id="GO:0016829">
    <property type="term" value="F:lyase activity"/>
    <property type="evidence" value="ECO:0007669"/>
    <property type="project" value="InterPro"/>
</dbReference>
<organism evidence="4 5">
    <name type="scientific">Cedecea lapagei</name>
    <dbReference type="NCBI Taxonomy" id="158823"/>
    <lineage>
        <taxon>Bacteria</taxon>
        <taxon>Pseudomonadati</taxon>
        <taxon>Pseudomonadota</taxon>
        <taxon>Gammaproteobacteria</taxon>
        <taxon>Enterobacterales</taxon>
        <taxon>Enterobacteriaceae</taxon>
        <taxon>Cedecea</taxon>
    </lineage>
</organism>
<dbReference type="SUPFAM" id="SSF103378">
    <property type="entry name" value="2-methylcitrate dehydratase PrpD"/>
    <property type="match status" value="1"/>
</dbReference>
<evidence type="ECO:0000256" key="1">
    <source>
        <dbReference type="ARBA" id="ARBA00006174"/>
    </source>
</evidence>
<dbReference type="AlphaFoldDB" id="A0A447UXU8"/>